<dbReference type="Proteomes" id="UP000002215">
    <property type="component" value="Chromosome"/>
</dbReference>
<evidence type="ECO:0000256" key="2">
    <source>
        <dbReference type="SAM" id="SignalP"/>
    </source>
</evidence>
<evidence type="ECO:0000256" key="1">
    <source>
        <dbReference type="SAM" id="Phobius"/>
    </source>
</evidence>
<dbReference type="OrthoDB" id="994644at2"/>
<evidence type="ECO:0000313" key="4">
    <source>
        <dbReference type="Proteomes" id="UP000002215"/>
    </source>
</evidence>
<reference evidence="3 4" key="2">
    <citation type="journal article" date="2010" name="Stand. Genomic Sci.">
        <title>Complete genome sequence of Chitinophaga pinensis type strain (UQM 2034).</title>
        <authorList>
            <person name="Glavina Del Rio T."/>
            <person name="Abt B."/>
            <person name="Spring S."/>
            <person name="Lapidus A."/>
            <person name="Nolan M."/>
            <person name="Tice H."/>
            <person name="Copeland A."/>
            <person name="Cheng J.F."/>
            <person name="Chen F."/>
            <person name="Bruce D."/>
            <person name="Goodwin L."/>
            <person name="Pitluck S."/>
            <person name="Ivanova N."/>
            <person name="Mavromatis K."/>
            <person name="Mikhailova N."/>
            <person name="Pati A."/>
            <person name="Chen A."/>
            <person name="Palaniappan K."/>
            <person name="Land M."/>
            <person name="Hauser L."/>
            <person name="Chang Y.J."/>
            <person name="Jeffries C.D."/>
            <person name="Chain P."/>
            <person name="Saunders E."/>
            <person name="Detter J.C."/>
            <person name="Brettin T."/>
            <person name="Rohde M."/>
            <person name="Goker M."/>
            <person name="Bristow J."/>
            <person name="Eisen J.A."/>
            <person name="Markowitz V."/>
            <person name="Hugenholtz P."/>
            <person name="Kyrpides N.C."/>
            <person name="Klenk H.P."/>
            <person name="Lucas S."/>
        </authorList>
    </citation>
    <scope>NUCLEOTIDE SEQUENCE [LARGE SCALE GENOMIC DNA]</scope>
    <source>
        <strain evidence="4">ATCC 43595 / DSM 2588 / LMG 13176 / NBRC 15968 / NCIMB 11800 / UQM 2034</strain>
    </source>
</reference>
<protein>
    <recommendedName>
        <fullName evidence="5">DUF3999 family protein</fullName>
    </recommendedName>
</protein>
<organism evidence="3 4">
    <name type="scientific">Chitinophaga pinensis (strain ATCC 43595 / DSM 2588 / LMG 13176 / NBRC 15968 / NCIMB 11800 / UQM 2034)</name>
    <dbReference type="NCBI Taxonomy" id="485918"/>
    <lineage>
        <taxon>Bacteria</taxon>
        <taxon>Pseudomonadati</taxon>
        <taxon>Bacteroidota</taxon>
        <taxon>Chitinophagia</taxon>
        <taxon>Chitinophagales</taxon>
        <taxon>Chitinophagaceae</taxon>
        <taxon>Chitinophaga</taxon>
    </lineage>
</organism>
<proteinExistence type="predicted"/>
<reference evidence="4" key="1">
    <citation type="submission" date="2009-08" db="EMBL/GenBank/DDBJ databases">
        <title>The complete genome of Chitinophaga pinensis DSM 2588.</title>
        <authorList>
            <consortium name="US DOE Joint Genome Institute (JGI-PGF)"/>
            <person name="Lucas S."/>
            <person name="Copeland A."/>
            <person name="Lapidus A."/>
            <person name="Glavina del Rio T."/>
            <person name="Dalin E."/>
            <person name="Tice H."/>
            <person name="Bruce D."/>
            <person name="Goodwin L."/>
            <person name="Pitluck S."/>
            <person name="Kyrpides N."/>
            <person name="Mavromatis K."/>
            <person name="Ivanova N."/>
            <person name="Mikhailova N."/>
            <person name="Sims D."/>
            <person name="Meinche L."/>
            <person name="Brettin T."/>
            <person name="Detter J.C."/>
            <person name="Han C."/>
            <person name="Larimer F."/>
            <person name="Land M."/>
            <person name="Hauser L."/>
            <person name="Markowitz V."/>
            <person name="Cheng J.-F."/>
            <person name="Hugenholtz P."/>
            <person name="Woyke T."/>
            <person name="Wu D."/>
            <person name="Spring S."/>
            <person name="Klenk H.-P."/>
            <person name="Eisen J.A."/>
        </authorList>
    </citation>
    <scope>NUCLEOTIDE SEQUENCE [LARGE SCALE GENOMIC DNA]</scope>
    <source>
        <strain evidence="4">ATCC 43595 / DSM 2588 / LMG 13176 / NBRC 15968 / NCIMB 11800 / UQM 2034</strain>
    </source>
</reference>
<evidence type="ECO:0000313" key="3">
    <source>
        <dbReference type="EMBL" id="ACU59728.1"/>
    </source>
</evidence>
<accession>A0A979G370</accession>
<feature type="transmembrane region" description="Helical" evidence="1">
    <location>
        <begin position="266"/>
        <end position="287"/>
    </location>
</feature>
<keyword evidence="2" id="KW-0732">Signal</keyword>
<dbReference type="AlphaFoldDB" id="A0A979G370"/>
<dbReference type="EMBL" id="CP001699">
    <property type="protein sequence ID" value="ACU59728.1"/>
    <property type="molecule type" value="Genomic_DNA"/>
</dbReference>
<feature type="chain" id="PRO_5038007897" description="DUF3999 family protein" evidence="2">
    <location>
        <begin position="27"/>
        <end position="294"/>
    </location>
</feature>
<name>A0A979G370_CHIPD</name>
<keyword evidence="1" id="KW-0812">Transmembrane</keyword>
<evidence type="ECO:0008006" key="5">
    <source>
        <dbReference type="Google" id="ProtNLM"/>
    </source>
</evidence>
<keyword evidence="1" id="KW-0472">Membrane</keyword>
<dbReference type="RefSeq" id="WP_012789904.1">
    <property type="nucleotide sequence ID" value="NC_013132.1"/>
</dbReference>
<dbReference type="KEGG" id="cpi:Cpin_2237"/>
<keyword evidence="1" id="KW-1133">Transmembrane helix</keyword>
<feature type="signal peptide" evidence="2">
    <location>
        <begin position="1"/>
        <end position="26"/>
    </location>
</feature>
<gene>
    <name evidence="3" type="ordered locus">Cpin_2237</name>
</gene>
<sequence length="294" mass="32684">MKTRQPAKFIQLFTFLLTITGLSATAQRFAWQANLPVTPDSGFYNIPVTPALVAKSNGADLRDIRIYDQQKVVSYILACDSNQLVALPAPVVTPVKEAPATQTVLQLQFAAAFLIRQLQFQVNTPGYYYRIAYITDDWRSGIASGERFALATGQANTVKLRTPLKTTECYIVIENEDNQALKIKAVYAWQAAYRLTTWLEKGKSYVIKTGSPALSAPVYDLPYFAGKLPNRIPELKADNIIAASGVIAPKPTTVTKEEPTIFKTKGWIWAGIIGIIILISLLTIRLLRDMRENK</sequence>